<evidence type="ECO:0000256" key="1">
    <source>
        <dbReference type="SAM" id="SignalP"/>
    </source>
</evidence>
<accession>A0A4R6TVN9</accession>
<dbReference type="Proteomes" id="UP000294575">
    <property type="component" value="Unassembled WGS sequence"/>
</dbReference>
<sequence length="170" mass="19080">MLRALFLAITVFFVQAGLPALSAAAEPAIENTEREQYLNRLKKQHAASDNRTALQAQINSLLSEHALLRGYQVGQPRPEDVFYSIQAPRPGTLQVRQERRDAEGGISVSHQVLQLYGMNPFFSYRCERSAVDCVILHDSQREPLLGIVRHPAAASELARALSYLVRELQR</sequence>
<keyword evidence="3" id="KW-1185">Reference proteome</keyword>
<evidence type="ECO:0000313" key="3">
    <source>
        <dbReference type="Proteomes" id="UP000294575"/>
    </source>
</evidence>
<gene>
    <name evidence="2" type="ORF">DFQ45_11563</name>
</gene>
<feature type="chain" id="PRO_5020648104" evidence="1">
    <location>
        <begin position="17"/>
        <end position="170"/>
    </location>
</feature>
<dbReference type="OrthoDB" id="6357069at2"/>
<dbReference type="EMBL" id="SNYK01000015">
    <property type="protein sequence ID" value="TDQ35510.1"/>
    <property type="molecule type" value="Genomic_DNA"/>
</dbReference>
<dbReference type="AlphaFoldDB" id="A0A4R6TVN9"/>
<protein>
    <submittedName>
        <fullName evidence="2">Uncharacterized protein</fullName>
    </submittedName>
</protein>
<keyword evidence="1" id="KW-0732">Signal</keyword>
<reference evidence="2 3" key="1">
    <citation type="submission" date="2019-03" db="EMBL/GenBank/DDBJ databases">
        <title>Genomic Encyclopedia of Type Strains, Phase IV (KMG-IV): sequencing the most valuable type-strain genomes for metagenomic binning, comparative biology and taxonomic classification.</title>
        <authorList>
            <person name="Goeker M."/>
        </authorList>
    </citation>
    <scope>NUCLEOTIDE SEQUENCE [LARGE SCALE GENOMIC DNA]</scope>
    <source>
        <strain evidence="2 3">DSM 28679</strain>
    </source>
</reference>
<feature type="signal peptide" evidence="1">
    <location>
        <begin position="1"/>
        <end position="16"/>
    </location>
</feature>
<proteinExistence type="predicted"/>
<dbReference type="RefSeq" id="WP_101495552.1">
    <property type="nucleotide sequence ID" value="NZ_LNJZ01000001.1"/>
</dbReference>
<evidence type="ECO:0000313" key="2">
    <source>
        <dbReference type="EMBL" id="TDQ35510.1"/>
    </source>
</evidence>
<comment type="caution">
    <text evidence="2">The sequence shown here is derived from an EMBL/GenBank/DDBJ whole genome shotgun (WGS) entry which is preliminary data.</text>
</comment>
<organism evidence="2 3">
    <name type="scientific">Thiopseudomonas denitrificans</name>
    <dbReference type="NCBI Taxonomy" id="1501432"/>
    <lineage>
        <taxon>Bacteria</taxon>
        <taxon>Pseudomonadati</taxon>
        <taxon>Pseudomonadota</taxon>
        <taxon>Gammaproteobacteria</taxon>
        <taxon>Pseudomonadales</taxon>
        <taxon>Pseudomonadaceae</taxon>
        <taxon>Thiopseudomonas</taxon>
    </lineage>
</organism>
<name>A0A4R6TVN9_9GAMM</name>